<keyword evidence="1" id="KW-1133">Transmembrane helix</keyword>
<gene>
    <name evidence="3" type="ORF">A2438_03470</name>
</gene>
<keyword evidence="1" id="KW-0472">Membrane</keyword>
<dbReference type="Pfam" id="PF06445">
    <property type="entry name" value="GyrI-like"/>
    <property type="match status" value="1"/>
</dbReference>
<protein>
    <recommendedName>
        <fullName evidence="2">GyrI-like small molecule binding domain-containing protein</fullName>
    </recommendedName>
</protein>
<sequence>MKILKVLFWIIVVLVVAVAGFLWYLGFFGAVQVTEAKNGPYVVVYEEFTGPYSQTGPIFDKLGKALKNDAIKSTKGLGIYYDNPAVVAQEKLRSTIGIAIETKDLQTLKKLKGKYKIKFVKEGNYITAEFPLKNMISYIIGPGKVYPEMMKHMQAKGYKPVPGIEVYDMTGGKIIYLMEIVK</sequence>
<comment type="caution">
    <text evidence="3">The sequence shown here is derived from an EMBL/GenBank/DDBJ whole genome shotgun (WGS) entry which is preliminary data.</text>
</comment>
<dbReference type="PANTHER" id="PTHR15949">
    <property type="entry name" value="TESTIS-EXPRESSED PROTEIN 264"/>
    <property type="match status" value="1"/>
</dbReference>
<dbReference type="InterPro" id="IPR011256">
    <property type="entry name" value="Reg_factor_effector_dom_sf"/>
</dbReference>
<dbReference type="Gene3D" id="3.20.80.10">
    <property type="entry name" value="Regulatory factor, effector binding domain"/>
    <property type="match status" value="1"/>
</dbReference>
<evidence type="ECO:0000313" key="4">
    <source>
        <dbReference type="Proteomes" id="UP000179242"/>
    </source>
</evidence>
<proteinExistence type="predicted"/>
<name>A0A1F4U5V1_UNCSA</name>
<dbReference type="EMBL" id="MEUJ01000004">
    <property type="protein sequence ID" value="OGC40316.1"/>
    <property type="molecule type" value="Genomic_DNA"/>
</dbReference>
<reference evidence="3 4" key="1">
    <citation type="journal article" date="2016" name="Nat. Commun.">
        <title>Thousands of microbial genomes shed light on interconnected biogeochemical processes in an aquifer system.</title>
        <authorList>
            <person name="Anantharaman K."/>
            <person name="Brown C.T."/>
            <person name="Hug L.A."/>
            <person name="Sharon I."/>
            <person name="Castelle C.J."/>
            <person name="Probst A.J."/>
            <person name="Thomas B.C."/>
            <person name="Singh A."/>
            <person name="Wilkins M.J."/>
            <person name="Karaoz U."/>
            <person name="Brodie E.L."/>
            <person name="Williams K.H."/>
            <person name="Hubbard S.S."/>
            <person name="Banfield J.F."/>
        </authorList>
    </citation>
    <scope>NUCLEOTIDE SEQUENCE [LARGE SCALE GENOMIC DNA]</scope>
</reference>
<dbReference type="PANTHER" id="PTHR15949:SF3">
    <property type="entry name" value="TESTIS-EXPRESSED PROTEIN 264"/>
    <property type="match status" value="1"/>
</dbReference>
<accession>A0A1F4U5V1</accession>
<evidence type="ECO:0000313" key="3">
    <source>
        <dbReference type="EMBL" id="OGC40316.1"/>
    </source>
</evidence>
<dbReference type="Proteomes" id="UP000179242">
    <property type="component" value="Unassembled WGS sequence"/>
</dbReference>
<dbReference type="SUPFAM" id="SSF55136">
    <property type="entry name" value="Probable bacterial effector-binding domain"/>
    <property type="match status" value="1"/>
</dbReference>
<evidence type="ECO:0000259" key="2">
    <source>
        <dbReference type="Pfam" id="PF06445"/>
    </source>
</evidence>
<organism evidence="3 4">
    <name type="scientific">candidate division WOR-1 bacterium RIFOXYC2_FULL_46_14</name>
    <dbReference type="NCBI Taxonomy" id="1802587"/>
    <lineage>
        <taxon>Bacteria</taxon>
        <taxon>Bacillati</taxon>
        <taxon>Saganbacteria</taxon>
    </lineage>
</organism>
<feature type="domain" description="GyrI-like small molecule binding" evidence="2">
    <location>
        <begin position="47"/>
        <end position="169"/>
    </location>
</feature>
<keyword evidence="1" id="KW-0812">Transmembrane</keyword>
<evidence type="ECO:0000256" key="1">
    <source>
        <dbReference type="SAM" id="Phobius"/>
    </source>
</evidence>
<dbReference type="InterPro" id="IPR029442">
    <property type="entry name" value="GyrI-like"/>
</dbReference>
<dbReference type="AlphaFoldDB" id="A0A1F4U5V1"/>
<feature type="transmembrane region" description="Helical" evidence="1">
    <location>
        <begin position="6"/>
        <end position="27"/>
    </location>
</feature>